<keyword evidence="2" id="KW-0413">Isomerase</keyword>
<dbReference type="PANTHER" id="PTHR35272:SF3">
    <property type="entry name" value="THIOL:DISULFIDE INTERCHANGE PROTEIN DSBC"/>
    <property type="match status" value="1"/>
</dbReference>
<name>A0A7L5JS13_9BACT</name>
<dbReference type="InterPro" id="IPR012336">
    <property type="entry name" value="Thioredoxin-like_fold"/>
</dbReference>
<dbReference type="InterPro" id="IPR051470">
    <property type="entry name" value="Thiol:disulfide_interchange"/>
</dbReference>
<reference evidence="2 3" key="1">
    <citation type="submission" date="2020-05" db="EMBL/GenBank/DDBJ databases">
        <title>Complete genome sequencing of Campylobacter and Arcobacter type strains.</title>
        <authorList>
            <person name="Miller W.G."/>
            <person name="Yee E."/>
        </authorList>
    </citation>
    <scope>NUCLEOTIDE SEQUENCE [LARGE SCALE GENOMIC DNA]</scope>
    <source>
        <strain evidence="2 3">LMG 21996</strain>
    </source>
</reference>
<dbReference type="RefSeq" id="WP_024774628.1">
    <property type="nucleotide sequence ID" value="NZ_CP054051.1"/>
</dbReference>
<feature type="domain" description="Thioredoxin-like fold" evidence="1">
    <location>
        <begin position="125"/>
        <end position="281"/>
    </location>
</feature>
<evidence type="ECO:0000259" key="1">
    <source>
        <dbReference type="Pfam" id="PF13462"/>
    </source>
</evidence>
<dbReference type="InterPro" id="IPR036249">
    <property type="entry name" value="Thioredoxin-like_sf"/>
</dbReference>
<proteinExistence type="predicted"/>
<dbReference type="Proteomes" id="UP000509513">
    <property type="component" value="Chromosome"/>
</dbReference>
<dbReference type="Pfam" id="PF13462">
    <property type="entry name" value="Thioredoxin_4"/>
    <property type="match status" value="1"/>
</dbReference>
<sequence>MKKSEILFTGKKVSTLFAISTLLGTALFANDNLVLDYEKKRVSQNPNVKVKDIKINTKKELALAGWTGYILDIDAVVQGKEIKAKDFLFTNGTHIAPELIDMKTMQSLKDSLFPNLTEKYYNKSNFIAGNEKAKNKIVLFSDPLCPFCMDYIPTVIAEVNKNKENIALYYYAFPLTQIHPASLPLSKIIEVAHNKGVADIITKAYTADWSKYFDEKDTDEAKILEAFNKEFGTNIKIEELNKKELNDKIAKDISMGDDVMVSGTPTIYVNGVKENPKFNFDTLGK</sequence>
<dbReference type="EMBL" id="CP054051">
    <property type="protein sequence ID" value="QKJ27818.1"/>
    <property type="molecule type" value="Genomic_DNA"/>
</dbReference>
<evidence type="ECO:0000313" key="3">
    <source>
        <dbReference type="Proteomes" id="UP000509513"/>
    </source>
</evidence>
<protein>
    <submittedName>
        <fullName evidence="2">Protein disulfide isomerase</fullName>
    </submittedName>
</protein>
<gene>
    <name evidence="2" type="ORF">ACBT_1923</name>
</gene>
<accession>A0A7L5JS13</accession>
<dbReference type="KEGG" id="acib:ACBT_1923"/>
<organism evidence="2 3">
    <name type="scientific">Aliarcobacter cibarius</name>
    <dbReference type="NCBI Taxonomy" id="255507"/>
    <lineage>
        <taxon>Bacteria</taxon>
        <taxon>Pseudomonadati</taxon>
        <taxon>Campylobacterota</taxon>
        <taxon>Epsilonproteobacteria</taxon>
        <taxon>Campylobacterales</taxon>
        <taxon>Arcobacteraceae</taxon>
        <taxon>Aliarcobacter</taxon>
    </lineage>
</organism>
<dbReference type="SUPFAM" id="SSF52833">
    <property type="entry name" value="Thioredoxin-like"/>
    <property type="match status" value="1"/>
</dbReference>
<dbReference type="GO" id="GO:0016853">
    <property type="term" value="F:isomerase activity"/>
    <property type="evidence" value="ECO:0007669"/>
    <property type="project" value="UniProtKB-KW"/>
</dbReference>
<dbReference type="OrthoDB" id="9800545at2"/>
<dbReference type="CDD" id="cd02972">
    <property type="entry name" value="DsbA_family"/>
    <property type="match status" value="1"/>
</dbReference>
<evidence type="ECO:0000313" key="2">
    <source>
        <dbReference type="EMBL" id="QKJ27818.1"/>
    </source>
</evidence>
<dbReference type="PANTHER" id="PTHR35272">
    <property type="entry name" value="THIOL:DISULFIDE INTERCHANGE PROTEIN DSBC-RELATED"/>
    <property type="match status" value="1"/>
</dbReference>
<dbReference type="Gene3D" id="3.40.30.10">
    <property type="entry name" value="Glutaredoxin"/>
    <property type="match status" value="1"/>
</dbReference>
<dbReference type="AlphaFoldDB" id="A0A7L5JS13"/>